<dbReference type="PANTHER" id="PTHR33710">
    <property type="entry name" value="BNAC02G09200D PROTEIN"/>
    <property type="match status" value="1"/>
</dbReference>
<gene>
    <name evidence="1" type="ORF">Ddye_032232</name>
</gene>
<evidence type="ECO:0008006" key="3">
    <source>
        <dbReference type="Google" id="ProtNLM"/>
    </source>
</evidence>
<comment type="caution">
    <text evidence="1">The sequence shown here is derived from an EMBL/GenBank/DDBJ whole genome shotgun (WGS) entry which is preliminary data.</text>
</comment>
<protein>
    <recommendedName>
        <fullName evidence="3">Reverse transcriptase domain-containing protein</fullName>
    </recommendedName>
</protein>
<accession>A0AAD9WPF1</accession>
<dbReference type="PANTHER" id="PTHR33710:SF64">
    <property type="entry name" value="ENDONUCLEASE_EXONUCLEASE_PHOSPHATASE DOMAIN-CONTAINING PROTEIN"/>
    <property type="match status" value="1"/>
</dbReference>
<evidence type="ECO:0000313" key="1">
    <source>
        <dbReference type="EMBL" id="KAK2637440.1"/>
    </source>
</evidence>
<dbReference type="Proteomes" id="UP001280121">
    <property type="component" value="Unassembled WGS sequence"/>
</dbReference>
<name>A0AAD9WPF1_9ROSI</name>
<dbReference type="AlphaFoldDB" id="A0AAD9WPF1"/>
<evidence type="ECO:0000313" key="2">
    <source>
        <dbReference type="Proteomes" id="UP001280121"/>
    </source>
</evidence>
<dbReference type="SUPFAM" id="SSF56219">
    <property type="entry name" value="DNase I-like"/>
    <property type="match status" value="1"/>
</dbReference>
<sequence>MNIKFSRDWVGDSANSAFVEVDCINSDSVPKNGRVAQSNFFMDKRSLVDVANGKWKNQDKMFNDNCKHGGFSSKVNGDQAEKQKLVSGASRKVQFKEKDTISKYRYSSPIVPLTGNGNLLLNNEEFSCSDIDLGSDGNGSFSSEENVVAQHQQFPKLSEEVAKVIKTGVALGFNFHGKKELATVEISKKEKEDEAIFLAGIGVEASGSMGGVVTLWNDEFFKARSCIHNNWCVIVASVLSKIKKDVVFYNLYAANEEHERVQLWNFILDAQVSLPGSWVIGEDFNIVIVHIERTGGIGSVRSIRNFKLFANMASVFDIPMNGLFFTWHNNREIRYWARLDHFLCNPLFISWFAILIQKCLDRSLFDHNPVIIGEHEVDWGPKPFHFFIGWLEDKKLMEGARSSWAKCVGVGSVGSKIMLRVKAVKHYFKFYFKNRKVEGNKIKFLEKELTEIEKKAVVQGWVEVLRKERSECLVKLWKQIRMKEQKWKRASRFRWLKDGDRNSKYFYVCSNVRRKTNFIDDLTILCVRCCGSSEVRKGVFPFLKIISRRSLGSDQILDSFVIAEEVIHSWKRDEKGGFIVKLDFEKAYDSFDHDFLIEVLANMGFGVRWQEWIRWCIASPSMSVLVNGYPMKQFPVGRGLRQGFNEVDSSSIFRCASASLPVTYLGLPLGENSSKEVFWRSVISKVEQRLTLWKRSFLPKSVRLVLIKVAVCSGEHVRLWQDIHCDNIPLKCAFSRILALANNKEDLNERCMDAPKVKAARCSSWLPPADMDLYFNVDGSIYVSTRDAGIGRVLRDSRGKVLCLFSFFMGIMDSDSAEVYDIHRACQLLASN</sequence>
<proteinExistence type="predicted"/>
<reference evidence="1" key="1">
    <citation type="journal article" date="2023" name="Plant J.">
        <title>Genome sequences and population genomics provide insights into the demographic history, inbreeding, and mutation load of two 'living fossil' tree species of Dipteronia.</title>
        <authorList>
            <person name="Feng Y."/>
            <person name="Comes H.P."/>
            <person name="Chen J."/>
            <person name="Zhu S."/>
            <person name="Lu R."/>
            <person name="Zhang X."/>
            <person name="Li P."/>
            <person name="Qiu J."/>
            <person name="Olsen K.M."/>
            <person name="Qiu Y."/>
        </authorList>
    </citation>
    <scope>NUCLEOTIDE SEQUENCE</scope>
    <source>
        <strain evidence="1">KIB01</strain>
    </source>
</reference>
<organism evidence="1 2">
    <name type="scientific">Dipteronia dyeriana</name>
    <dbReference type="NCBI Taxonomy" id="168575"/>
    <lineage>
        <taxon>Eukaryota</taxon>
        <taxon>Viridiplantae</taxon>
        <taxon>Streptophyta</taxon>
        <taxon>Embryophyta</taxon>
        <taxon>Tracheophyta</taxon>
        <taxon>Spermatophyta</taxon>
        <taxon>Magnoliopsida</taxon>
        <taxon>eudicotyledons</taxon>
        <taxon>Gunneridae</taxon>
        <taxon>Pentapetalae</taxon>
        <taxon>rosids</taxon>
        <taxon>malvids</taxon>
        <taxon>Sapindales</taxon>
        <taxon>Sapindaceae</taxon>
        <taxon>Hippocastanoideae</taxon>
        <taxon>Acereae</taxon>
        <taxon>Dipteronia</taxon>
    </lineage>
</organism>
<keyword evidence="2" id="KW-1185">Reference proteome</keyword>
<dbReference type="EMBL" id="JANJYI010000009">
    <property type="protein sequence ID" value="KAK2637440.1"/>
    <property type="molecule type" value="Genomic_DNA"/>
</dbReference>
<dbReference type="InterPro" id="IPR036691">
    <property type="entry name" value="Endo/exonu/phosph_ase_sf"/>
</dbReference>
<dbReference type="Gene3D" id="3.60.10.10">
    <property type="entry name" value="Endonuclease/exonuclease/phosphatase"/>
    <property type="match status" value="1"/>
</dbReference>
<dbReference type="SUPFAM" id="SSF56672">
    <property type="entry name" value="DNA/RNA polymerases"/>
    <property type="match status" value="1"/>
</dbReference>
<dbReference type="InterPro" id="IPR043502">
    <property type="entry name" value="DNA/RNA_pol_sf"/>
</dbReference>